<organism evidence="5 6">
    <name type="scientific">Luminiphilus syltensis NOR5-1B</name>
    <dbReference type="NCBI Taxonomy" id="565045"/>
    <lineage>
        <taxon>Bacteria</taxon>
        <taxon>Pseudomonadati</taxon>
        <taxon>Pseudomonadota</taxon>
        <taxon>Gammaproteobacteria</taxon>
        <taxon>Cellvibrionales</taxon>
        <taxon>Halieaceae</taxon>
        <taxon>Luminiphilus</taxon>
    </lineage>
</organism>
<feature type="DNA-binding region" description="H-T-H motif" evidence="2">
    <location>
        <begin position="45"/>
        <end position="64"/>
    </location>
</feature>
<dbReference type="Proteomes" id="UP000004699">
    <property type="component" value="Unassembled WGS sequence"/>
</dbReference>
<dbReference type="PANTHER" id="PTHR30055">
    <property type="entry name" value="HTH-TYPE TRANSCRIPTIONAL REGULATOR RUTR"/>
    <property type="match status" value="1"/>
</dbReference>
<feature type="region of interest" description="Disordered" evidence="3">
    <location>
        <begin position="1"/>
        <end position="21"/>
    </location>
</feature>
<dbReference type="SUPFAM" id="SSF48498">
    <property type="entry name" value="Tetracyclin repressor-like, C-terminal domain"/>
    <property type="match status" value="1"/>
</dbReference>
<feature type="domain" description="HTH tetR-type" evidence="4">
    <location>
        <begin position="22"/>
        <end position="82"/>
    </location>
</feature>
<sequence length="216" mass="24937">MKVKAGDKLPRQERNKQAERSALSDRKMLEAAVELVNERGTAKTTLKEIGEAAGYSRGLASYRFGSKDGLWSELFARFDALWRDHLRGYLKDKNGLAAIRAAIHCQKDFFLKEPSYLRAMYILWYESLGRESDIRAELASHHRIYRRDVANWIKEAQAADEIRQEIDPEMFAASYCSHMFGIIYQWVVAPQQIDVASLLDDFERAIIFNLTEGRQQ</sequence>
<dbReference type="PRINTS" id="PR00455">
    <property type="entry name" value="HTHTETR"/>
</dbReference>
<dbReference type="SUPFAM" id="SSF46689">
    <property type="entry name" value="Homeodomain-like"/>
    <property type="match status" value="1"/>
</dbReference>
<dbReference type="PANTHER" id="PTHR30055:SF226">
    <property type="entry name" value="HTH-TYPE TRANSCRIPTIONAL REGULATOR PKSA"/>
    <property type="match status" value="1"/>
</dbReference>
<protein>
    <submittedName>
        <fullName evidence="5">Transcriptional regulator, TetR family</fullName>
    </submittedName>
</protein>
<name>B8KQG2_9GAMM</name>
<evidence type="ECO:0000256" key="2">
    <source>
        <dbReference type="PROSITE-ProRule" id="PRU00335"/>
    </source>
</evidence>
<proteinExistence type="predicted"/>
<keyword evidence="6" id="KW-1185">Reference proteome</keyword>
<dbReference type="eggNOG" id="COG1309">
    <property type="taxonomic scope" value="Bacteria"/>
</dbReference>
<dbReference type="InterPro" id="IPR036271">
    <property type="entry name" value="Tet_transcr_reg_TetR-rel_C_sf"/>
</dbReference>
<evidence type="ECO:0000256" key="1">
    <source>
        <dbReference type="ARBA" id="ARBA00023125"/>
    </source>
</evidence>
<dbReference type="EMBL" id="DS999411">
    <property type="protein sequence ID" value="EED36707.1"/>
    <property type="molecule type" value="Genomic_DNA"/>
</dbReference>
<reference evidence="6" key="1">
    <citation type="journal article" date="2013" name="BMC Microbiol.">
        <title>Taxonomy and evolution of bacteriochlorophyll a-containing members of the OM60/NOR5 clade of marine gammaproteobacteria: description of Luminiphilus syltensis gen. nov., sp. nov., reclassification of Haliea rubra as Pseudohaliea rubra gen. nov., comb. nov., and emendation of Chromatocurvus halotolerans.</title>
        <authorList>
            <person name="Spring S."/>
            <person name="Riedel T."/>
            <person name="Sproer C."/>
            <person name="Yan S."/>
            <person name="Harder J."/>
            <person name="Fuchs B.M."/>
        </authorList>
    </citation>
    <scope>NUCLEOTIDE SEQUENCE [LARGE SCALE GENOMIC DNA]</scope>
    <source>
        <strain evidence="6">NOR51-B</strain>
    </source>
</reference>
<dbReference type="GO" id="GO:0000976">
    <property type="term" value="F:transcription cis-regulatory region binding"/>
    <property type="evidence" value="ECO:0007669"/>
    <property type="project" value="TreeGrafter"/>
</dbReference>
<dbReference type="AlphaFoldDB" id="B8KQG2"/>
<dbReference type="Gene3D" id="1.10.357.10">
    <property type="entry name" value="Tetracycline Repressor, domain 2"/>
    <property type="match status" value="1"/>
</dbReference>
<dbReference type="HOGENOM" id="CLU_069356_44_2_6"/>
<dbReference type="PROSITE" id="PS50977">
    <property type="entry name" value="HTH_TETR_2"/>
    <property type="match status" value="1"/>
</dbReference>
<evidence type="ECO:0000259" key="4">
    <source>
        <dbReference type="PROSITE" id="PS50977"/>
    </source>
</evidence>
<dbReference type="InterPro" id="IPR009057">
    <property type="entry name" value="Homeodomain-like_sf"/>
</dbReference>
<dbReference type="Pfam" id="PF00440">
    <property type="entry name" value="TetR_N"/>
    <property type="match status" value="1"/>
</dbReference>
<evidence type="ECO:0000313" key="6">
    <source>
        <dbReference type="Proteomes" id="UP000004699"/>
    </source>
</evidence>
<evidence type="ECO:0000313" key="5">
    <source>
        <dbReference type="EMBL" id="EED36707.1"/>
    </source>
</evidence>
<dbReference type="RefSeq" id="WP_009021450.1">
    <property type="nucleotide sequence ID" value="NZ_DS999411.1"/>
</dbReference>
<gene>
    <name evidence="5" type="ORF">NOR51B_2659</name>
</gene>
<keyword evidence="1 2" id="KW-0238">DNA-binding</keyword>
<dbReference type="InterPro" id="IPR050109">
    <property type="entry name" value="HTH-type_TetR-like_transc_reg"/>
</dbReference>
<evidence type="ECO:0000256" key="3">
    <source>
        <dbReference type="SAM" id="MobiDB-lite"/>
    </source>
</evidence>
<accession>B8KQG2</accession>
<dbReference type="InterPro" id="IPR001647">
    <property type="entry name" value="HTH_TetR"/>
</dbReference>
<dbReference type="STRING" id="565045.NOR51B_2659"/>
<dbReference type="GO" id="GO:0003700">
    <property type="term" value="F:DNA-binding transcription factor activity"/>
    <property type="evidence" value="ECO:0007669"/>
    <property type="project" value="TreeGrafter"/>
</dbReference>